<dbReference type="AlphaFoldDB" id="A0AAD1XXV7"/>
<gene>
    <name evidence="2" type="ORF">ECRASSUSDP1_LOCUS22017</name>
</gene>
<organism evidence="2 3">
    <name type="scientific">Euplotes crassus</name>
    <dbReference type="NCBI Taxonomy" id="5936"/>
    <lineage>
        <taxon>Eukaryota</taxon>
        <taxon>Sar</taxon>
        <taxon>Alveolata</taxon>
        <taxon>Ciliophora</taxon>
        <taxon>Intramacronucleata</taxon>
        <taxon>Spirotrichea</taxon>
        <taxon>Hypotrichia</taxon>
        <taxon>Euplotida</taxon>
        <taxon>Euplotidae</taxon>
        <taxon>Moneuplotes</taxon>
    </lineage>
</organism>
<name>A0AAD1XXV7_EUPCR</name>
<keyword evidence="3" id="KW-1185">Reference proteome</keyword>
<dbReference type="Proteomes" id="UP001295684">
    <property type="component" value="Unassembled WGS sequence"/>
</dbReference>
<evidence type="ECO:0000256" key="1">
    <source>
        <dbReference type="SAM" id="MobiDB-lite"/>
    </source>
</evidence>
<evidence type="ECO:0000313" key="2">
    <source>
        <dbReference type="EMBL" id="CAI2380581.1"/>
    </source>
</evidence>
<protein>
    <submittedName>
        <fullName evidence="2">Uncharacterized protein</fullName>
    </submittedName>
</protein>
<feature type="compositionally biased region" description="Basic and acidic residues" evidence="1">
    <location>
        <begin position="1"/>
        <end position="24"/>
    </location>
</feature>
<feature type="region of interest" description="Disordered" evidence="1">
    <location>
        <begin position="1"/>
        <end position="45"/>
    </location>
</feature>
<accession>A0AAD1XXV7</accession>
<evidence type="ECO:0000313" key="3">
    <source>
        <dbReference type="Proteomes" id="UP001295684"/>
    </source>
</evidence>
<comment type="caution">
    <text evidence="2">The sequence shown here is derived from an EMBL/GenBank/DDBJ whole genome shotgun (WGS) entry which is preliminary data.</text>
</comment>
<sequence length="155" mass="17805">MSEKEQDLLKKDDTEVLQANKDESIGDNNNSSSNSETTKQARDLDVQIEKKLVLEDVLEEDKRGEVEDPNEEEKLSHRIIIKKGSLKSAHPLKRDDLTKEYREESYEINCQHMQLDNLLYSGLSSGKHKDEEKIAKLTDSLCSLLRKRTAKYGLN</sequence>
<proteinExistence type="predicted"/>
<dbReference type="EMBL" id="CAMPGE010022542">
    <property type="protein sequence ID" value="CAI2380581.1"/>
    <property type="molecule type" value="Genomic_DNA"/>
</dbReference>
<reference evidence="2" key="1">
    <citation type="submission" date="2023-07" db="EMBL/GenBank/DDBJ databases">
        <authorList>
            <consortium name="AG Swart"/>
            <person name="Singh M."/>
            <person name="Singh A."/>
            <person name="Seah K."/>
            <person name="Emmerich C."/>
        </authorList>
    </citation>
    <scope>NUCLEOTIDE SEQUENCE</scope>
    <source>
        <strain evidence="2">DP1</strain>
    </source>
</reference>